<dbReference type="Proteomes" id="UP001187192">
    <property type="component" value="Unassembled WGS sequence"/>
</dbReference>
<dbReference type="AlphaFoldDB" id="A0AA88ALZ2"/>
<comment type="caution">
    <text evidence="5">The sequence shown here is derived from an EMBL/GenBank/DDBJ whole genome shotgun (WGS) entry which is preliminary data.</text>
</comment>
<feature type="domain" description="Pyrrolo-quinoline quinone repeat" evidence="4">
    <location>
        <begin position="52"/>
        <end position="133"/>
    </location>
</feature>
<dbReference type="SUPFAM" id="SSF50998">
    <property type="entry name" value="Quinoprotein alcohol dehydrogenase-like"/>
    <property type="match status" value="1"/>
</dbReference>
<dbReference type="SMART" id="SM00564">
    <property type="entry name" value="PQQ"/>
    <property type="match status" value="3"/>
</dbReference>
<proteinExistence type="inferred from homology"/>
<name>A0AA88ALZ2_FICCA</name>
<evidence type="ECO:0000256" key="3">
    <source>
        <dbReference type="ARBA" id="ARBA00023002"/>
    </source>
</evidence>
<keyword evidence="3" id="KW-0560">Oxidoreductase</keyword>
<dbReference type="PANTHER" id="PTHR32303:SF10">
    <property type="entry name" value="OUTER MEMBRANE PROTEIN ASSEMBLY FACTOR BAMB"/>
    <property type="match status" value="1"/>
</dbReference>
<evidence type="ECO:0000256" key="2">
    <source>
        <dbReference type="ARBA" id="ARBA00008156"/>
    </source>
</evidence>
<sequence length="283" mass="29799">MDKISQKGDQDQPGDRFKATSEVGILCRKRYNSDTGDFRRNPLYFPGWNGYFYAVNASEGSLVWKSNLQNLRGLKPAGFVFNVNWTVSRATPAVTGDDLLIVSIYGLAVVIAVKRSTGDLVWSTQLGSNVAGEAGPGGAAGGGYWGAATDEKRVYTNIANSGTKNFTLKPSAKSTTAGGWGAMDARSGRILWSTADPSNAIASGPVSVANGVLFAGSTNKQDPIYTISAKTGRILWSYATGATVYGGVSVSDGCFYVGNGYSFSLGAFLSYTSGTSLFAFCIP</sequence>
<comment type="cofactor">
    <cofactor evidence="1">
        <name>pyrroloquinoline quinone</name>
        <dbReference type="ChEBI" id="CHEBI:58442"/>
    </cofactor>
</comment>
<protein>
    <recommendedName>
        <fullName evidence="4">Pyrrolo-quinoline quinone repeat domain-containing protein</fullName>
    </recommendedName>
</protein>
<dbReference type="InterPro" id="IPR015943">
    <property type="entry name" value="WD40/YVTN_repeat-like_dom_sf"/>
</dbReference>
<dbReference type="PANTHER" id="PTHR32303">
    <property type="entry name" value="QUINOPROTEIN ALCOHOL DEHYDROGENASE (CYTOCHROME C)"/>
    <property type="match status" value="1"/>
</dbReference>
<evidence type="ECO:0000256" key="1">
    <source>
        <dbReference type="ARBA" id="ARBA00001931"/>
    </source>
</evidence>
<dbReference type="Pfam" id="PF13360">
    <property type="entry name" value="PQQ_2"/>
    <property type="match status" value="2"/>
</dbReference>
<dbReference type="GO" id="GO:0016491">
    <property type="term" value="F:oxidoreductase activity"/>
    <property type="evidence" value="ECO:0007669"/>
    <property type="project" value="UniProtKB-KW"/>
</dbReference>
<dbReference type="InterPro" id="IPR018391">
    <property type="entry name" value="PQQ_b-propeller_rpt"/>
</dbReference>
<dbReference type="InterPro" id="IPR002372">
    <property type="entry name" value="PQQ_rpt_dom"/>
</dbReference>
<organism evidence="5 6">
    <name type="scientific">Ficus carica</name>
    <name type="common">Common fig</name>
    <dbReference type="NCBI Taxonomy" id="3494"/>
    <lineage>
        <taxon>Eukaryota</taxon>
        <taxon>Viridiplantae</taxon>
        <taxon>Streptophyta</taxon>
        <taxon>Embryophyta</taxon>
        <taxon>Tracheophyta</taxon>
        <taxon>Spermatophyta</taxon>
        <taxon>Magnoliopsida</taxon>
        <taxon>eudicotyledons</taxon>
        <taxon>Gunneridae</taxon>
        <taxon>Pentapetalae</taxon>
        <taxon>rosids</taxon>
        <taxon>fabids</taxon>
        <taxon>Rosales</taxon>
        <taxon>Moraceae</taxon>
        <taxon>Ficeae</taxon>
        <taxon>Ficus</taxon>
    </lineage>
</organism>
<evidence type="ECO:0000313" key="5">
    <source>
        <dbReference type="EMBL" id="GMN42351.1"/>
    </source>
</evidence>
<evidence type="ECO:0000259" key="4">
    <source>
        <dbReference type="Pfam" id="PF13360"/>
    </source>
</evidence>
<keyword evidence="6" id="KW-1185">Reference proteome</keyword>
<reference evidence="5" key="1">
    <citation type="submission" date="2023-07" db="EMBL/GenBank/DDBJ databases">
        <title>draft genome sequence of fig (Ficus carica).</title>
        <authorList>
            <person name="Takahashi T."/>
            <person name="Nishimura K."/>
        </authorList>
    </citation>
    <scope>NUCLEOTIDE SEQUENCE</scope>
</reference>
<dbReference type="EMBL" id="BTGU01000014">
    <property type="protein sequence ID" value="GMN42351.1"/>
    <property type="molecule type" value="Genomic_DNA"/>
</dbReference>
<feature type="domain" description="Pyrrolo-quinoline quinone repeat" evidence="4">
    <location>
        <begin position="182"/>
        <end position="257"/>
    </location>
</feature>
<gene>
    <name evidence="5" type="ORF">TIFTF001_011561</name>
</gene>
<evidence type="ECO:0000313" key="6">
    <source>
        <dbReference type="Proteomes" id="UP001187192"/>
    </source>
</evidence>
<accession>A0AA88ALZ2</accession>
<comment type="similarity">
    <text evidence="2">Belongs to the bacterial PQQ dehydrogenase family.</text>
</comment>
<dbReference type="InterPro" id="IPR011047">
    <property type="entry name" value="Quinoprotein_ADH-like_sf"/>
</dbReference>
<dbReference type="Gene3D" id="2.130.10.10">
    <property type="entry name" value="YVTN repeat-like/Quinoprotein amine dehydrogenase"/>
    <property type="match status" value="2"/>
</dbReference>